<proteinExistence type="predicted"/>
<reference evidence="1 2" key="1">
    <citation type="journal article" date="2013" name="Genome Announc.">
        <title>Genome Sequences of Three hpAfrica2 Strains of Helicobacter pylori.</title>
        <authorList>
            <person name="Duncan S.S."/>
            <person name="Bertoli M.T."/>
            <person name="Kersulyte D."/>
            <person name="Valk P.L."/>
            <person name="Tamma S."/>
            <person name="Segal I."/>
            <person name="McClain M.S."/>
            <person name="Cover T.L."/>
            <person name="Berg D.E."/>
        </authorList>
    </citation>
    <scope>NUCLEOTIDE SEQUENCE [LARGE SCALE GENOMIC DNA]</scope>
    <source>
        <strain evidence="1">SouthAfrica20</strain>
    </source>
</reference>
<evidence type="ECO:0000313" key="1">
    <source>
        <dbReference type="EMBL" id="AGT73334.1"/>
    </source>
</evidence>
<dbReference type="Proteomes" id="UP000015920">
    <property type="component" value="Chromosome"/>
</dbReference>
<accession>T1U7W8</accession>
<dbReference type="EMBL" id="CP006691">
    <property type="protein sequence ID" value="AGT73334.1"/>
    <property type="molecule type" value="Genomic_DNA"/>
</dbReference>
<dbReference type="PATRIC" id="fig|1352356.3.peg.84"/>
<organism evidence="1 2">
    <name type="scientific">Helicobacter pylori SouthAfrica20</name>
    <dbReference type="NCBI Taxonomy" id="1352356"/>
    <lineage>
        <taxon>Bacteria</taxon>
        <taxon>Pseudomonadati</taxon>
        <taxon>Campylobacterota</taxon>
        <taxon>Epsilonproteobacteria</taxon>
        <taxon>Campylobacterales</taxon>
        <taxon>Helicobacteraceae</taxon>
        <taxon>Helicobacter</taxon>
    </lineage>
</organism>
<dbReference type="HOGENOM" id="CLU_3271147_0_0_7"/>
<dbReference type="KEGG" id="hpys:HPSA20_0090"/>
<dbReference type="AlphaFoldDB" id="T1U7W8"/>
<name>T1U7W8_HELPX</name>
<gene>
    <name evidence="1" type="ORF">HPSA20_0090</name>
</gene>
<protein>
    <submittedName>
        <fullName evidence="1">Uncharacterized protein</fullName>
    </submittedName>
</protein>
<evidence type="ECO:0000313" key="2">
    <source>
        <dbReference type="Proteomes" id="UP000015920"/>
    </source>
</evidence>
<sequence>MYCVKANVLGQFLTFDDPYIFVACMNTMKKEIFRISHIKEF</sequence>